<keyword evidence="3" id="KW-1185">Reference proteome</keyword>
<organism evidence="2 3">
    <name type="scientific">Dacryopinax primogenitus (strain DJM 731)</name>
    <name type="common">Brown rot fungus</name>
    <dbReference type="NCBI Taxonomy" id="1858805"/>
    <lineage>
        <taxon>Eukaryota</taxon>
        <taxon>Fungi</taxon>
        <taxon>Dikarya</taxon>
        <taxon>Basidiomycota</taxon>
        <taxon>Agaricomycotina</taxon>
        <taxon>Dacrymycetes</taxon>
        <taxon>Dacrymycetales</taxon>
        <taxon>Dacrymycetaceae</taxon>
        <taxon>Dacryopinax</taxon>
    </lineage>
</organism>
<feature type="non-terminal residue" evidence="2">
    <location>
        <position position="121"/>
    </location>
</feature>
<sequence length="121" mass="12735">MRLFLLLAGTVLADQTLLPHLQAALSAPLDSIKSAISDAWCGGQPCPGYIALPGKPAAAEKGQSPEPARPVEAAWCGGQPCPGYLAVPPSSKFVQPGEPDKQLQEDSVPPKPETREEEHTL</sequence>
<gene>
    <name evidence="2" type="ORF">DACRYDRAFT_21551</name>
</gene>
<evidence type="ECO:0000313" key="3">
    <source>
        <dbReference type="Proteomes" id="UP000030653"/>
    </source>
</evidence>
<dbReference type="Proteomes" id="UP000030653">
    <property type="component" value="Unassembled WGS sequence"/>
</dbReference>
<dbReference type="AlphaFoldDB" id="M5GBD0"/>
<dbReference type="HOGENOM" id="CLU_2043618_0_0_1"/>
<evidence type="ECO:0000256" key="1">
    <source>
        <dbReference type="SAM" id="MobiDB-lite"/>
    </source>
</evidence>
<feature type="region of interest" description="Disordered" evidence="1">
    <location>
        <begin position="87"/>
        <end position="121"/>
    </location>
</feature>
<dbReference type="EMBL" id="JH795860">
    <property type="protein sequence ID" value="EJU03357.1"/>
    <property type="molecule type" value="Genomic_DNA"/>
</dbReference>
<dbReference type="RefSeq" id="XP_040630251.1">
    <property type="nucleotide sequence ID" value="XM_040772443.1"/>
</dbReference>
<proteinExistence type="predicted"/>
<feature type="compositionally biased region" description="Basic and acidic residues" evidence="1">
    <location>
        <begin position="112"/>
        <end position="121"/>
    </location>
</feature>
<evidence type="ECO:0000313" key="2">
    <source>
        <dbReference type="EMBL" id="EJU03357.1"/>
    </source>
</evidence>
<dbReference type="GeneID" id="63687505"/>
<accession>M5GBD0</accession>
<reference evidence="2 3" key="1">
    <citation type="journal article" date="2012" name="Science">
        <title>The Paleozoic origin of enzymatic lignin decomposition reconstructed from 31 fungal genomes.</title>
        <authorList>
            <person name="Floudas D."/>
            <person name="Binder M."/>
            <person name="Riley R."/>
            <person name="Barry K."/>
            <person name="Blanchette R.A."/>
            <person name="Henrissat B."/>
            <person name="Martinez A.T."/>
            <person name="Otillar R."/>
            <person name="Spatafora J.W."/>
            <person name="Yadav J.S."/>
            <person name="Aerts A."/>
            <person name="Benoit I."/>
            <person name="Boyd A."/>
            <person name="Carlson A."/>
            <person name="Copeland A."/>
            <person name="Coutinho P.M."/>
            <person name="de Vries R.P."/>
            <person name="Ferreira P."/>
            <person name="Findley K."/>
            <person name="Foster B."/>
            <person name="Gaskell J."/>
            <person name="Glotzer D."/>
            <person name="Gorecki P."/>
            <person name="Heitman J."/>
            <person name="Hesse C."/>
            <person name="Hori C."/>
            <person name="Igarashi K."/>
            <person name="Jurgens J.A."/>
            <person name="Kallen N."/>
            <person name="Kersten P."/>
            <person name="Kohler A."/>
            <person name="Kuees U."/>
            <person name="Kumar T.K.A."/>
            <person name="Kuo A."/>
            <person name="LaButti K."/>
            <person name="Larrondo L.F."/>
            <person name="Lindquist E."/>
            <person name="Ling A."/>
            <person name="Lombard V."/>
            <person name="Lucas S."/>
            <person name="Lundell T."/>
            <person name="Martin R."/>
            <person name="McLaughlin D.J."/>
            <person name="Morgenstern I."/>
            <person name="Morin E."/>
            <person name="Murat C."/>
            <person name="Nagy L.G."/>
            <person name="Nolan M."/>
            <person name="Ohm R.A."/>
            <person name="Patyshakuliyeva A."/>
            <person name="Rokas A."/>
            <person name="Ruiz-Duenas F.J."/>
            <person name="Sabat G."/>
            <person name="Salamov A."/>
            <person name="Samejima M."/>
            <person name="Schmutz J."/>
            <person name="Slot J.C."/>
            <person name="St John F."/>
            <person name="Stenlid J."/>
            <person name="Sun H."/>
            <person name="Sun S."/>
            <person name="Syed K."/>
            <person name="Tsang A."/>
            <person name="Wiebenga A."/>
            <person name="Young D."/>
            <person name="Pisabarro A."/>
            <person name="Eastwood D.C."/>
            <person name="Martin F."/>
            <person name="Cullen D."/>
            <person name="Grigoriev I.V."/>
            <person name="Hibbett D.S."/>
        </authorList>
    </citation>
    <scope>NUCLEOTIDE SEQUENCE [LARGE SCALE GENOMIC DNA]</scope>
    <source>
        <strain evidence="2 3">DJM-731 SS1</strain>
    </source>
</reference>
<protein>
    <submittedName>
        <fullName evidence="2">Uncharacterized protein</fullName>
    </submittedName>
</protein>
<name>M5GBD0_DACPD</name>